<dbReference type="RefSeq" id="WP_240637076.1">
    <property type="nucleotide sequence ID" value="NZ_BJXL01000003.1"/>
</dbReference>
<proteinExistence type="predicted"/>
<dbReference type="PROSITE" id="PS51832">
    <property type="entry name" value="HD_GYP"/>
    <property type="match status" value="1"/>
</dbReference>
<dbReference type="InterPro" id="IPR003018">
    <property type="entry name" value="GAF"/>
</dbReference>
<keyword evidence="1" id="KW-1133">Transmembrane helix</keyword>
<gene>
    <name evidence="3" type="ORF">MHY01S_02310</name>
</gene>
<feature type="domain" description="HD-GYP" evidence="2">
    <location>
        <begin position="717"/>
        <end position="914"/>
    </location>
</feature>
<dbReference type="Gene3D" id="3.30.450.40">
    <property type="match status" value="3"/>
</dbReference>
<evidence type="ECO:0000313" key="3">
    <source>
        <dbReference type="EMBL" id="GEM82065.1"/>
    </source>
</evidence>
<feature type="transmembrane region" description="Helical" evidence="1">
    <location>
        <begin position="122"/>
        <end position="138"/>
    </location>
</feature>
<dbReference type="InterPro" id="IPR003607">
    <property type="entry name" value="HD/PDEase_dom"/>
</dbReference>
<dbReference type="InterPro" id="IPR029016">
    <property type="entry name" value="GAF-like_dom_sf"/>
</dbReference>
<dbReference type="SMART" id="SM00471">
    <property type="entry name" value="HDc"/>
    <property type="match status" value="1"/>
</dbReference>
<accession>A0A511QXG4</accession>
<comment type="caution">
    <text evidence="3">The sequence shown here is derived from an EMBL/GenBank/DDBJ whole genome shotgun (WGS) entry which is preliminary data.</text>
</comment>
<dbReference type="Pfam" id="PF13487">
    <property type="entry name" value="HD_5"/>
    <property type="match status" value="1"/>
</dbReference>
<dbReference type="PANTHER" id="PTHR45228:SF8">
    <property type="entry name" value="TWO-COMPONENT RESPONSE REGULATOR-RELATED"/>
    <property type="match status" value="1"/>
</dbReference>
<dbReference type="CDD" id="cd00077">
    <property type="entry name" value="HDc"/>
    <property type="match status" value="1"/>
</dbReference>
<dbReference type="EMBL" id="BJXL01000003">
    <property type="protein sequence ID" value="GEM82065.1"/>
    <property type="molecule type" value="Genomic_DNA"/>
</dbReference>
<keyword evidence="1" id="KW-0472">Membrane</keyword>
<dbReference type="AlphaFoldDB" id="A0A511QXG4"/>
<dbReference type="Proteomes" id="UP000321197">
    <property type="component" value="Unassembled WGS sequence"/>
</dbReference>
<evidence type="ECO:0000313" key="4">
    <source>
        <dbReference type="Proteomes" id="UP000321197"/>
    </source>
</evidence>
<reference evidence="3 4" key="1">
    <citation type="submission" date="2019-07" db="EMBL/GenBank/DDBJ databases">
        <title>Whole genome shotgun sequence of Meiothermus hypogaeus NBRC 106114.</title>
        <authorList>
            <person name="Hosoyama A."/>
            <person name="Uohara A."/>
            <person name="Ohji S."/>
            <person name="Ichikawa N."/>
        </authorList>
    </citation>
    <scope>NUCLEOTIDE SEQUENCE [LARGE SCALE GENOMIC DNA]</scope>
    <source>
        <strain evidence="3 4">NBRC 106114</strain>
    </source>
</reference>
<feature type="transmembrane region" description="Helical" evidence="1">
    <location>
        <begin position="150"/>
        <end position="170"/>
    </location>
</feature>
<feature type="transmembrane region" description="Helical" evidence="1">
    <location>
        <begin position="82"/>
        <end position="102"/>
    </location>
</feature>
<dbReference type="Pfam" id="PF13185">
    <property type="entry name" value="GAF_2"/>
    <property type="match status" value="2"/>
</dbReference>
<evidence type="ECO:0000256" key="1">
    <source>
        <dbReference type="SAM" id="Phobius"/>
    </source>
</evidence>
<dbReference type="PANTHER" id="PTHR45228">
    <property type="entry name" value="CYCLIC DI-GMP PHOSPHODIESTERASE TM_0186-RELATED"/>
    <property type="match status" value="1"/>
</dbReference>
<feature type="transmembrane region" description="Helical" evidence="1">
    <location>
        <begin position="176"/>
        <end position="195"/>
    </location>
</feature>
<dbReference type="InterPro" id="IPR006675">
    <property type="entry name" value="HDIG_dom"/>
</dbReference>
<keyword evidence="1" id="KW-0812">Transmembrane</keyword>
<dbReference type="InterPro" id="IPR037522">
    <property type="entry name" value="HD_GYP_dom"/>
</dbReference>
<dbReference type="SUPFAM" id="SSF109604">
    <property type="entry name" value="HD-domain/PDEase-like"/>
    <property type="match status" value="1"/>
</dbReference>
<feature type="transmembrane region" description="Helical" evidence="1">
    <location>
        <begin position="42"/>
        <end position="70"/>
    </location>
</feature>
<sequence>MELAGVLISIICTTLLIAAHSGRERWGITPFTMLASTMGLIAFSSAFFMDVLGLYSGLLFTLQVGLLLLAALDGEKRWRSTLAGLLLINVLALGLHTLLRLLDVPAVQVAQATSTVNLRMGAQGLALLLGGLVVWWLYPRLVVRNRIQALVVALGVLSLLNIGLLFLLAREGLGELVAGFLLQAVLTGPLLGLYLEGSRRQMHTRPIETAYTALLSTVEALARGSEEELWPRLLESAVRVVPGAQAGSIRLRQGSDFVFVAQKGFGEGILGVRSSELEVITWHGNPAAWRQGQPRIANHADIQRIYAAHQENERLASQLNQASQDLVARIRSTLCMPILLGGEVVAEINLDAFRDRAFSEQSVEVARQYALQVTVLLAAHRQQAELEARIHEFEVIEALSAALRGLKGTGEITKRLVRETIRLMNSEHAALLLIEPDGKHLRCYAAAGFFLEIKDVLVPQGQGLSWAAVESRAPVWSQQAHLDKRAFGPFKTPRPPYSEIVMPLFSSKGHPLGVLISARNGAYAYLDRDLRLMQVIANIAANTLERVRANESLEAEIAEKTALLELSQMLGGNDASLLPLALDKIRSMAQADAVALGILEGDAFRIRSVAGHLRSEAMHLLHTPIPREHPLVRLVQQKEVFHVGDTLSHPLLKVYAEVGIRGLYLIEVVRDPELQAGLAFFRLEPSQGWNASENRLLKGAAQILGALLLRLERTRQLEAAYDGALRAIGLALEARDRETAGHTDRVAAMAEQLGRALGMSETELRDLRWGAYLHDVGKLTIPDAILLKPGKLTPEEFSTMKTHAPLGDDLVRNLPFVPPAARQVVRHHHERWDGRGYPDGLAAEHIPLPARIFAICDVFDALCSERPYKAAMPPEMAAQELCRSVHHGHLDRHLVEVFLRIQGLEDAMRVSQAAD</sequence>
<dbReference type="Gene3D" id="1.10.3210.10">
    <property type="entry name" value="Hypothetical protein af1432"/>
    <property type="match status" value="1"/>
</dbReference>
<dbReference type="InterPro" id="IPR052020">
    <property type="entry name" value="Cyclic_di-GMP/3'3'-cGAMP_PDE"/>
</dbReference>
<dbReference type="SUPFAM" id="SSF55781">
    <property type="entry name" value="GAF domain-like"/>
    <property type="match status" value="3"/>
</dbReference>
<name>A0A511QXG4_9DEIN</name>
<protein>
    <recommendedName>
        <fullName evidence="2">HD-GYP domain-containing protein</fullName>
    </recommendedName>
</protein>
<organism evidence="3 4">
    <name type="scientific">Meiothermus hypogaeus NBRC 106114</name>
    <dbReference type="NCBI Taxonomy" id="1227553"/>
    <lineage>
        <taxon>Bacteria</taxon>
        <taxon>Thermotogati</taxon>
        <taxon>Deinococcota</taxon>
        <taxon>Deinococci</taxon>
        <taxon>Thermales</taxon>
        <taxon>Thermaceae</taxon>
        <taxon>Meiothermus</taxon>
    </lineage>
</organism>
<dbReference type="SMART" id="SM00065">
    <property type="entry name" value="GAF"/>
    <property type="match status" value="3"/>
</dbReference>
<evidence type="ECO:0000259" key="2">
    <source>
        <dbReference type="PROSITE" id="PS51832"/>
    </source>
</evidence>
<dbReference type="NCBIfam" id="TIGR00277">
    <property type="entry name" value="HDIG"/>
    <property type="match status" value="1"/>
</dbReference>